<dbReference type="AlphaFoldDB" id="A0A1I7RXV0"/>
<dbReference type="GO" id="GO:0046872">
    <property type="term" value="F:metal ion binding"/>
    <property type="evidence" value="ECO:0007669"/>
    <property type="project" value="UniProtKB-KW"/>
</dbReference>
<dbReference type="GO" id="GO:0005743">
    <property type="term" value="C:mitochondrial inner membrane"/>
    <property type="evidence" value="ECO:0007669"/>
    <property type="project" value="TreeGrafter"/>
</dbReference>
<feature type="transmembrane region" description="Helical" evidence="12">
    <location>
        <begin position="41"/>
        <end position="60"/>
    </location>
</feature>
<feature type="transmembrane region" description="Helical" evidence="12">
    <location>
        <begin position="333"/>
        <end position="354"/>
    </location>
</feature>
<dbReference type="eggNOG" id="KOG2725">
    <property type="taxonomic scope" value="Eukaryota"/>
</dbReference>
<feature type="transmembrane region" description="Helical" evidence="12">
    <location>
        <begin position="240"/>
        <end position="268"/>
    </location>
</feature>
<evidence type="ECO:0000313" key="13">
    <source>
        <dbReference type="EMBL" id="CAD5232557.1"/>
    </source>
</evidence>
<keyword evidence="7" id="KW-0408">Iron</keyword>
<evidence type="ECO:0000256" key="7">
    <source>
        <dbReference type="ARBA" id="ARBA00023004"/>
    </source>
</evidence>
<keyword evidence="9 12" id="KW-0472">Membrane</keyword>
<evidence type="ECO:0000256" key="3">
    <source>
        <dbReference type="ARBA" id="ARBA00022692"/>
    </source>
</evidence>
<evidence type="ECO:0000256" key="6">
    <source>
        <dbReference type="ARBA" id="ARBA00023002"/>
    </source>
</evidence>
<keyword evidence="16" id="KW-1185">Reference proteome</keyword>
<evidence type="ECO:0000256" key="4">
    <source>
        <dbReference type="ARBA" id="ARBA00022723"/>
    </source>
</evidence>
<dbReference type="Proteomes" id="UP000659654">
    <property type="component" value="Unassembled WGS sequence"/>
</dbReference>
<keyword evidence="6" id="KW-0560">Oxidoreductase</keyword>
<name>A0A1I7RXV0_BURXY</name>
<keyword evidence="3 12" id="KW-0812">Transmembrane</keyword>
<proteinExistence type="predicted"/>
<dbReference type="Proteomes" id="UP000095284">
    <property type="component" value="Unplaced"/>
</dbReference>
<dbReference type="PANTHER" id="PTHR23289">
    <property type="entry name" value="CYTOCHROME C OXIDASE ASSEMBLY PROTEIN COX15"/>
    <property type="match status" value="1"/>
</dbReference>
<dbReference type="EMBL" id="CAJFCV020000005">
    <property type="protein sequence ID" value="CAG9125183.1"/>
    <property type="molecule type" value="Genomic_DNA"/>
</dbReference>
<keyword evidence="8" id="KW-0350">Heme biosynthesis</keyword>
<dbReference type="Pfam" id="PF02628">
    <property type="entry name" value="COX15-CtaA"/>
    <property type="match status" value="1"/>
</dbReference>
<keyword evidence="5 12" id="KW-1133">Transmembrane helix</keyword>
<comment type="catalytic activity">
    <reaction evidence="11">
        <text>Fe(II)-heme o + 2 A + H2O = Fe(II)-heme a + 2 AH2</text>
        <dbReference type="Rhea" id="RHEA:63388"/>
        <dbReference type="ChEBI" id="CHEBI:13193"/>
        <dbReference type="ChEBI" id="CHEBI:15377"/>
        <dbReference type="ChEBI" id="CHEBI:17499"/>
        <dbReference type="ChEBI" id="CHEBI:60530"/>
        <dbReference type="ChEBI" id="CHEBI:61715"/>
        <dbReference type="EC" id="1.17.99.9"/>
    </reaction>
    <physiologicalReaction direction="left-to-right" evidence="11">
        <dbReference type="Rhea" id="RHEA:63389"/>
    </physiologicalReaction>
</comment>
<evidence type="ECO:0000256" key="5">
    <source>
        <dbReference type="ARBA" id="ARBA00022989"/>
    </source>
</evidence>
<feature type="transmembrane region" description="Helical" evidence="12">
    <location>
        <begin position="360"/>
        <end position="381"/>
    </location>
</feature>
<sequence>MSAKTSLFYTKAKWGRKDDNLEKHSFINDRKHDDDERHRGVGIWLLICGTILVWCLSIGGTTRLSGSGLSIARWDVLDTLIPPLTDKQWELEFEHYKKFPEYKMKHSGLTTAALPIHRFKSMWMMAYFHRALSHLLALAFFIPCGIFWYKGHLNRRTKFFMVFCGVLLVLEAIVGWFVVKSGLTNEDGKSAENLICPYRLFLHLILGFFLYIGLLWPAFAHIFKPVYYVEAAQHIKCYRGLIATTIAFILITVSYGAFVAGLNAGAIYNTWPLFDGRVFPANMYAQSPFIKNFFENPGTVQFWHRTFAYITFGLVIATWVNARKLSLHKRARVAVNAMLLFGVLQIVIGIANLLLGAPGWIAAVHQSGAMTLLFFILWLLYEISHSSRS</sequence>
<protein>
    <submittedName>
        <fullName evidence="13">(pine wood nematode) hypothetical protein</fullName>
    </submittedName>
</protein>
<reference evidence="17" key="1">
    <citation type="submission" date="2016-11" db="UniProtKB">
        <authorList>
            <consortium name="WormBaseParasite"/>
        </authorList>
    </citation>
    <scope>IDENTIFICATION</scope>
</reference>
<comment type="subcellular location">
    <subcellularLocation>
        <location evidence="2">Membrane</location>
        <topology evidence="2">Multi-pass membrane protein</topology>
    </subcellularLocation>
</comment>
<evidence type="ECO:0000256" key="11">
    <source>
        <dbReference type="ARBA" id="ARBA00048044"/>
    </source>
</evidence>
<evidence type="ECO:0000256" key="1">
    <source>
        <dbReference type="ARBA" id="ARBA00001970"/>
    </source>
</evidence>
<keyword evidence="4" id="KW-0479">Metal-binding</keyword>
<dbReference type="GO" id="GO:0006784">
    <property type="term" value="P:heme A biosynthetic process"/>
    <property type="evidence" value="ECO:0007669"/>
    <property type="project" value="InterPro"/>
</dbReference>
<dbReference type="InterPro" id="IPR003780">
    <property type="entry name" value="COX15/CtaA_fam"/>
</dbReference>
<dbReference type="SMR" id="A0A1I7RXV0"/>
<dbReference type="InterPro" id="IPR023754">
    <property type="entry name" value="HemeA_Synthase_type2"/>
</dbReference>
<evidence type="ECO:0000313" key="14">
    <source>
        <dbReference type="EMBL" id="CAG9125183.1"/>
    </source>
</evidence>
<evidence type="ECO:0000256" key="12">
    <source>
        <dbReference type="SAM" id="Phobius"/>
    </source>
</evidence>
<accession>A0A1I7RXV0</accession>
<dbReference type="PANTHER" id="PTHR23289:SF2">
    <property type="entry name" value="CYTOCHROME C OXIDASE ASSEMBLY PROTEIN COX15 HOMOLOG"/>
    <property type="match status" value="1"/>
</dbReference>
<reference evidence="14" key="2">
    <citation type="submission" date="2020-08" db="EMBL/GenBank/DDBJ databases">
        <authorList>
            <person name="Kikuchi T."/>
        </authorList>
    </citation>
    <scope>NUCLEOTIDE SEQUENCE</scope>
    <source>
        <strain evidence="13">Ka4C1</strain>
    </source>
</reference>
<evidence type="ECO:0000313" key="16">
    <source>
        <dbReference type="Proteomes" id="UP000659654"/>
    </source>
</evidence>
<feature type="transmembrane region" description="Helical" evidence="12">
    <location>
        <begin position="127"/>
        <end position="148"/>
    </location>
</feature>
<comment type="cofactor">
    <cofactor evidence="1">
        <name>heme b</name>
        <dbReference type="ChEBI" id="CHEBI:60344"/>
    </cofactor>
</comment>
<evidence type="ECO:0000256" key="8">
    <source>
        <dbReference type="ARBA" id="ARBA00023133"/>
    </source>
</evidence>
<dbReference type="Proteomes" id="UP000582659">
    <property type="component" value="Unassembled WGS sequence"/>
</dbReference>
<evidence type="ECO:0000256" key="2">
    <source>
        <dbReference type="ARBA" id="ARBA00004141"/>
    </source>
</evidence>
<feature type="transmembrane region" description="Helical" evidence="12">
    <location>
        <begin position="302"/>
        <end position="321"/>
    </location>
</feature>
<feature type="transmembrane region" description="Helical" evidence="12">
    <location>
        <begin position="198"/>
        <end position="219"/>
    </location>
</feature>
<dbReference type="WBParaSite" id="BXY_0556700.1">
    <property type="protein sequence ID" value="BXY_0556700.1"/>
    <property type="gene ID" value="BXY_0556700"/>
</dbReference>
<evidence type="ECO:0000256" key="9">
    <source>
        <dbReference type="ARBA" id="ARBA00023136"/>
    </source>
</evidence>
<gene>
    <name evidence="13" type="ORF">BXYJ_LOCUS12648</name>
</gene>
<dbReference type="GO" id="GO:0120547">
    <property type="term" value="F:heme A synthase activity"/>
    <property type="evidence" value="ECO:0007669"/>
    <property type="project" value="UniProtKB-EC"/>
</dbReference>
<feature type="transmembrane region" description="Helical" evidence="12">
    <location>
        <begin position="160"/>
        <end position="178"/>
    </location>
</feature>
<organism evidence="15 17">
    <name type="scientific">Bursaphelenchus xylophilus</name>
    <name type="common">Pinewood nematode worm</name>
    <name type="synonym">Aphelenchoides xylophilus</name>
    <dbReference type="NCBI Taxonomy" id="6326"/>
    <lineage>
        <taxon>Eukaryota</taxon>
        <taxon>Metazoa</taxon>
        <taxon>Ecdysozoa</taxon>
        <taxon>Nematoda</taxon>
        <taxon>Chromadorea</taxon>
        <taxon>Rhabditida</taxon>
        <taxon>Tylenchina</taxon>
        <taxon>Tylenchomorpha</taxon>
        <taxon>Aphelenchoidea</taxon>
        <taxon>Aphelenchoididae</taxon>
        <taxon>Bursaphelenchus</taxon>
    </lineage>
</organism>
<dbReference type="OrthoDB" id="1726137at2759"/>
<dbReference type="EMBL" id="CAJFDI010000005">
    <property type="protein sequence ID" value="CAD5232557.1"/>
    <property type="molecule type" value="Genomic_DNA"/>
</dbReference>
<evidence type="ECO:0000256" key="10">
    <source>
        <dbReference type="ARBA" id="ARBA00044501"/>
    </source>
</evidence>
<evidence type="ECO:0000313" key="15">
    <source>
        <dbReference type="Proteomes" id="UP000095284"/>
    </source>
</evidence>
<comment type="pathway">
    <text evidence="10">Porphyrin-containing compound metabolism; heme A biosynthesis; heme A from heme O: step 1/1.</text>
</comment>
<dbReference type="GO" id="GO:0016653">
    <property type="term" value="F:oxidoreductase activity, acting on NAD(P)H, heme protein as acceptor"/>
    <property type="evidence" value="ECO:0007669"/>
    <property type="project" value="TreeGrafter"/>
</dbReference>
<evidence type="ECO:0000313" key="17">
    <source>
        <dbReference type="WBParaSite" id="BXY_0556700.1"/>
    </source>
</evidence>